<comment type="caution">
    <text evidence="4">The sequence shown here is derived from an EMBL/GenBank/DDBJ whole genome shotgun (WGS) entry which is preliminary data.</text>
</comment>
<dbReference type="AlphaFoldDB" id="A0A7D8UU33"/>
<keyword evidence="1" id="KW-0175">Coiled coil</keyword>
<feature type="domain" description="ZW10 C-terminal helical" evidence="3">
    <location>
        <begin position="701"/>
        <end position="842"/>
    </location>
</feature>
<proteinExistence type="predicted"/>
<dbReference type="Gene3D" id="1.10.357.150">
    <property type="match status" value="1"/>
</dbReference>
<dbReference type="Proteomes" id="UP000481288">
    <property type="component" value="Unassembled WGS sequence"/>
</dbReference>
<dbReference type="GO" id="GO:0005737">
    <property type="term" value="C:cytoplasm"/>
    <property type="evidence" value="ECO:0007669"/>
    <property type="project" value="GOC"/>
</dbReference>
<dbReference type="GO" id="GO:0007094">
    <property type="term" value="P:mitotic spindle assembly checkpoint signaling"/>
    <property type="evidence" value="ECO:0007669"/>
    <property type="project" value="TreeGrafter"/>
</dbReference>
<gene>
    <name evidence="4" type="primary">ZW10</name>
    <name evidence="4" type="ORF">LCER1_G001634</name>
</gene>
<evidence type="ECO:0000256" key="2">
    <source>
        <dbReference type="SAM" id="MobiDB-lite"/>
    </source>
</evidence>
<keyword evidence="5" id="KW-1185">Reference proteome</keyword>
<protein>
    <submittedName>
        <fullName evidence="4">Centromere/kinetochore protein zw10-like</fullName>
    </submittedName>
</protein>
<dbReference type="Pfam" id="PF22766">
    <property type="entry name" value="ZW10_C2"/>
    <property type="match status" value="1"/>
</dbReference>
<evidence type="ECO:0000313" key="4">
    <source>
        <dbReference type="EMBL" id="TVY58106.1"/>
    </source>
</evidence>
<name>A0A7D8UU33_9HELO</name>
<feature type="compositionally biased region" description="Acidic residues" evidence="2">
    <location>
        <begin position="494"/>
        <end position="505"/>
    </location>
</feature>
<evidence type="ECO:0000313" key="5">
    <source>
        <dbReference type="Proteomes" id="UP000481288"/>
    </source>
</evidence>
<feature type="coiled-coil region" evidence="1">
    <location>
        <begin position="40"/>
        <end position="150"/>
    </location>
</feature>
<accession>A0A7D8UU33</accession>
<evidence type="ECO:0000259" key="3">
    <source>
        <dbReference type="Pfam" id="PF22766"/>
    </source>
</evidence>
<sequence>MASPGVLGGILIDFSTKGSFPEEESVSAARVEESALPAALVALNAAKTELETEIRQLSKDSAPDVDTWITHAQSIQNDIETSKQLASRIVRQAEADDKRLEEQEDTRTYVEFMTREVELNEHLRQALEEMQRLNDQLDEAETLASESNIMAALNILGGIVLCPVSRRPNTDYGTEAWETISEVSPDTTVRAMKILNQRCLTLKHAIHEQFEIMFKALVVVNMDDGSITINQTIPTTPMTLTEAIDVLQRYKEVDKAAKQLWQDLDEAILRPRTELRAAPLPKIQIDGNCIRASEQLADNNIKALFKELESVICFLIENLTPELVKSLSNAMMPTLSARVKDLWLDTAIPASLDEIENYQKALVQVQEFTNTLEVLGWPESHSFHRWVEDAHKNWLNKKKETVLDWTRNELSLGLGTPQVAERVQKKMVPRNEGMQITATSNAVDDAWDAAWDSDKEITSPVEDERLHGGSPERNRSSLDEERRHSSMTSTSLVPEEDDPSDAWDWNDEDAADEAAVEPAASEPATTRDALDVAQQNSNTELREVVISEKFQTSSIPQAILKAVIGVLNDGAILTQPKNESLPISPAAPGLFNLPTLLLAEYRALSPLYYAENMNGNMYLLNDTVWLSDKLQDFAAQWKEREDIPERAVRMIKIDPEINKLKSFGNRAYTNELIAQRTIIHDLLAGTQNFFQQEKDEIKDGIRFVIQQVRERNKAWFDIIPWSSCASATGSLVNAVASKLITDIFELPNIGVDEAEHIATIISKVEGLDDLFIKPGQHGANAVPLTGQFADKWFKLSFLNQVLQSNLADIKYLWTESELSYYFTAEEVVDLIGLSFENNTNVRQTIKEIKANPTPKEGSE</sequence>
<dbReference type="InterPro" id="IPR055148">
    <property type="entry name" value="ZW10_C_2"/>
</dbReference>
<evidence type="ECO:0000256" key="1">
    <source>
        <dbReference type="SAM" id="Coils"/>
    </source>
</evidence>
<dbReference type="PANTHER" id="PTHR12205:SF0">
    <property type="entry name" value="CENTROMERE_KINETOCHORE PROTEIN ZW10 HOMOLOG"/>
    <property type="match status" value="1"/>
</dbReference>
<dbReference type="OrthoDB" id="534815at2759"/>
<dbReference type="EMBL" id="QGMG01000057">
    <property type="protein sequence ID" value="TVY58106.1"/>
    <property type="molecule type" value="Genomic_DNA"/>
</dbReference>
<feature type="compositionally biased region" description="Basic and acidic residues" evidence="2">
    <location>
        <begin position="458"/>
        <end position="484"/>
    </location>
</feature>
<dbReference type="GO" id="GO:1990423">
    <property type="term" value="C:RZZ complex"/>
    <property type="evidence" value="ECO:0007669"/>
    <property type="project" value="TreeGrafter"/>
</dbReference>
<dbReference type="GO" id="GO:0006888">
    <property type="term" value="P:endoplasmic reticulum to Golgi vesicle-mediated transport"/>
    <property type="evidence" value="ECO:0007669"/>
    <property type="project" value="TreeGrafter"/>
</dbReference>
<feature type="region of interest" description="Disordered" evidence="2">
    <location>
        <begin position="458"/>
        <end position="505"/>
    </location>
</feature>
<dbReference type="PANTHER" id="PTHR12205">
    <property type="entry name" value="CENTROMERE/KINETOCHORE PROTEIN ZW10"/>
    <property type="match status" value="1"/>
</dbReference>
<dbReference type="InterPro" id="IPR046362">
    <property type="entry name" value="Zw10/DSL1_C_sf"/>
</dbReference>
<organism evidence="4 5">
    <name type="scientific">Lachnellula cervina</name>
    <dbReference type="NCBI Taxonomy" id="1316786"/>
    <lineage>
        <taxon>Eukaryota</taxon>
        <taxon>Fungi</taxon>
        <taxon>Dikarya</taxon>
        <taxon>Ascomycota</taxon>
        <taxon>Pezizomycotina</taxon>
        <taxon>Leotiomycetes</taxon>
        <taxon>Helotiales</taxon>
        <taxon>Lachnaceae</taxon>
        <taxon>Lachnellula</taxon>
    </lineage>
</organism>
<reference evidence="4 5" key="1">
    <citation type="submission" date="2018-05" db="EMBL/GenBank/DDBJ databases">
        <title>Whole genome sequencing for identification of molecular markers to develop diagnostic detection tools for the regulated plant pathogen Lachnellula willkommii.</title>
        <authorList>
            <person name="Giroux E."/>
            <person name="Bilodeau G."/>
        </authorList>
    </citation>
    <scope>NUCLEOTIDE SEQUENCE [LARGE SCALE GENOMIC DNA]</scope>
    <source>
        <strain evidence="4 5">CBS 625.97</strain>
    </source>
</reference>